<protein>
    <submittedName>
        <fullName evidence="2">DUF5392 family protein</fullName>
    </submittedName>
</protein>
<evidence type="ECO:0000313" key="3">
    <source>
        <dbReference type="Proteomes" id="UP001595817"/>
    </source>
</evidence>
<feature type="transmembrane region" description="Helical" evidence="1">
    <location>
        <begin position="61"/>
        <end position="78"/>
    </location>
</feature>
<sequence length="150" mass="17349">MNFISSDLPVFIQRELEKIHEKLVPIMKRAAKYTLWSFPLIGMSIFNVAFQLLFVPADMRSLFVLILFSVAGAIGFALSKEAKFQKRQIRKLSSEFMVERIISSENATEESKSRYVALVKNQPVHAVQHFVDFLKKENQQLLTNNEFTSY</sequence>
<evidence type="ECO:0000313" key="2">
    <source>
        <dbReference type="EMBL" id="MFC4411714.1"/>
    </source>
</evidence>
<comment type="caution">
    <text evidence="2">The sequence shown here is derived from an EMBL/GenBank/DDBJ whole genome shotgun (WGS) entry which is preliminary data.</text>
</comment>
<keyword evidence="3" id="KW-1185">Reference proteome</keyword>
<reference evidence="3" key="1">
    <citation type="journal article" date="2019" name="Int. J. Syst. Evol. Microbiol.">
        <title>The Global Catalogue of Microorganisms (GCM) 10K type strain sequencing project: providing services to taxonomists for standard genome sequencing and annotation.</title>
        <authorList>
            <consortium name="The Broad Institute Genomics Platform"/>
            <consortium name="The Broad Institute Genome Sequencing Center for Infectious Disease"/>
            <person name="Wu L."/>
            <person name="Ma J."/>
        </authorList>
    </citation>
    <scope>NUCLEOTIDE SEQUENCE [LARGE SCALE GENOMIC DNA]</scope>
    <source>
        <strain evidence="3">CCUG 59778</strain>
    </source>
</reference>
<dbReference type="InterPro" id="IPR020205">
    <property type="entry name" value="Uncharacterised_YwnF_TM"/>
</dbReference>
<keyword evidence="1" id="KW-1133">Transmembrane helix</keyword>
<keyword evidence="1" id="KW-0812">Transmembrane</keyword>
<organism evidence="2 3">
    <name type="scientific">Chungangia koreensis</name>
    <dbReference type="NCBI Taxonomy" id="752657"/>
    <lineage>
        <taxon>Bacteria</taxon>
        <taxon>Bacillati</taxon>
        <taxon>Bacillota</taxon>
        <taxon>Bacilli</taxon>
        <taxon>Lactobacillales</taxon>
        <taxon>Chungangia</taxon>
    </lineage>
</organism>
<gene>
    <name evidence="2" type="ORF">ACFOZY_15090</name>
</gene>
<accession>A0ABV8X9P3</accession>
<keyword evidence="1" id="KW-0472">Membrane</keyword>
<proteinExistence type="predicted"/>
<feature type="transmembrane region" description="Helical" evidence="1">
    <location>
        <begin position="33"/>
        <end position="55"/>
    </location>
</feature>
<name>A0ABV8X9P3_9LACT</name>
<dbReference type="Pfam" id="PF17370">
    <property type="entry name" value="DUF5392"/>
    <property type="match status" value="1"/>
</dbReference>
<dbReference type="RefSeq" id="WP_378156977.1">
    <property type="nucleotide sequence ID" value="NZ_JBHSEC010000022.1"/>
</dbReference>
<dbReference type="EMBL" id="JBHSEC010000022">
    <property type="protein sequence ID" value="MFC4411714.1"/>
    <property type="molecule type" value="Genomic_DNA"/>
</dbReference>
<dbReference type="Proteomes" id="UP001595817">
    <property type="component" value="Unassembled WGS sequence"/>
</dbReference>
<evidence type="ECO:0000256" key="1">
    <source>
        <dbReference type="SAM" id="Phobius"/>
    </source>
</evidence>